<comment type="caution">
    <text evidence="2">The sequence shown here is derived from an EMBL/GenBank/DDBJ whole genome shotgun (WGS) entry which is preliminary data.</text>
</comment>
<protein>
    <recommendedName>
        <fullName evidence="4">KRAB domain-containing protein</fullName>
    </recommendedName>
</protein>
<evidence type="ECO:0000313" key="3">
    <source>
        <dbReference type="Proteomes" id="UP000812440"/>
    </source>
</evidence>
<dbReference type="EMBL" id="JAACNH010000002">
    <property type="protein sequence ID" value="KAG8453162.1"/>
    <property type="molecule type" value="Genomic_DNA"/>
</dbReference>
<reference evidence="2" key="1">
    <citation type="thesis" date="2020" institute="ProQuest LLC" country="789 East Eisenhower Parkway, Ann Arbor, MI, USA">
        <title>Comparative Genomics and Chromosome Evolution.</title>
        <authorList>
            <person name="Mudd A.B."/>
        </authorList>
    </citation>
    <scope>NUCLEOTIDE SEQUENCE</scope>
    <source>
        <strain evidence="2">Female2</strain>
        <tissue evidence="2">Blood</tissue>
    </source>
</reference>
<dbReference type="OrthoDB" id="9892686at2759"/>
<evidence type="ECO:0000313" key="2">
    <source>
        <dbReference type="EMBL" id="KAG8453162.1"/>
    </source>
</evidence>
<proteinExistence type="predicted"/>
<organism evidence="2 3">
    <name type="scientific">Hymenochirus boettgeri</name>
    <name type="common">Congo dwarf clawed frog</name>
    <dbReference type="NCBI Taxonomy" id="247094"/>
    <lineage>
        <taxon>Eukaryota</taxon>
        <taxon>Metazoa</taxon>
        <taxon>Chordata</taxon>
        <taxon>Craniata</taxon>
        <taxon>Vertebrata</taxon>
        <taxon>Euteleostomi</taxon>
        <taxon>Amphibia</taxon>
        <taxon>Batrachia</taxon>
        <taxon>Anura</taxon>
        <taxon>Pipoidea</taxon>
        <taxon>Pipidae</taxon>
        <taxon>Pipinae</taxon>
        <taxon>Hymenochirus</taxon>
    </lineage>
</organism>
<keyword evidence="3" id="KW-1185">Reference proteome</keyword>
<name>A0A8T2K9U2_9PIPI</name>
<dbReference type="InterPro" id="IPR036051">
    <property type="entry name" value="KRAB_dom_sf"/>
</dbReference>
<dbReference type="SUPFAM" id="SSF109640">
    <property type="entry name" value="KRAB domain (Kruppel-associated box)"/>
    <property type="match status" value="1"/>
</dbReference>
<dbReference type="GO" id="GO:0006355">
    <property type="term" value="P:regulation of DNA-templated transcription"/>
    <property type="evidence" value="ECO:0007669"/>
    <property type="project" value="InterPro"/>
</dbReference>
<evidence type="ECO:0008006" key="4">
    <source>
        <dbReference type="Google" id="ProtNLM"/>
    </source>
</evidence>
<dbReference type="AlphaFoldDB" id="A0A8T2K9U2"/>
<accession>A0A8T2K9U2</accession>
<feature type="compositionally biased region" description="Low complexity" evidence="1">
    <location>
        <begin position="38"/>
        <end position="49"/>
    </location>
</feature>
<feature type="region of interest" description="Disordered" evidence="1">
    <location>
        <begin position="1"/>
        <end position="49"/>
    </location>
</feature>
<dbReference type="Proteomes" id="UP000812440">
    <property type="component" value="Chromosome 2"/>
</dbReference>
<gene>
    <name evidence="2" type="ORF">GDO86_004834</name>
</gene>
<evidence type="ECO:0000256" key="1">
    <source>
        <dbReference type="SAM" id="MobiDB-lite"/>
    </source>
</evidence>
<sequence>MVKKQSIPERDSRARREIKVDPEELSIPSMPKKDSEVSSKSSSSPAPEVSLRCEDIAVYLSMEEWEYLEAHREDYEYERTEDPNTSMGMKTKWIFHPL</sequence>
<feature type="compositionally biased region" description="Basic and acidic residues" evidence="1">
    <location>
        <begin position="1"/>
        <end position="22"/>
    </location>
</feature>